<organism evidence="2 3">
    <name type="scientific">Chitinimonas lacunae</name>
    <dbReference type="NCBI Taxonomy" id="1963018"/>
    <lineage>
        <taxon>Bacteria</taxon>
        <taxon>Pseudomonadati</taxon>
        <taxon>Pseudomonadota</taxon>
        <taxon>Betaproteobacteria</taxon>
        <taxon>Neisseriales</taxon>
        <taxon>Chitinibacteraceae</taxon>
        <taxon>Chitinimonas</taxon>
    </lineage>
</organism>
<evidence type="ECO:0000313" key="2">
    <source>
        <dbReference type="EMBL" id="MFC4159295.1"/>
    </source>
</evidence>
<dbReference type="RefSeq" id="WP_378162902.1">
    <property type="nucleotide sequence ID" value="NZ_JBHSBU010000001.1"/>
</dbReference>
<proteinExistence type="predicted"/>
<dbReference type="InterPro" id="IPR015943">
    <property type="entry name" value="WD40/YVTN_repeat-like_dom_sf"/>
</dbReference>
<keyword evidence="3" id="KW-1185">Reference proteome</keyword>
<evidence type="ECO:0000256" key="1">
    <source>
        <dbReference type="SAM" id="SignalP"/>
    </source>
</evidence>
<feature type="chain" id="PRO_5045298481" evidence="1">
    <location>
        <begin position="23"/>
        <end position="348"/>
    </location>
</feature>
<name>A0ABV8MQY9_9NEIS</name>
<protein>
    <submittedName>
        <fullName evidence="2">DUF1513 domain-containing protein</fullName>
    </submittedName>
</protein>
<evidence type="ECO:0000313" key="3">
    <source>
        <dbReference type="Proteomes" id="UP001595791"/>
    </source>
</evidence>
<dbReference type="EMBL" id="JBHSBU010000001">
    <property type="protein sequence ID" value="MFC4159295.1"/>
    <property type="molecule type" value="Genomic_DNA"/>
</dbReference>
<sequence length="348" mass="37754">MAIDRRRALALLATLPMLPALARTPDAPLLSAGWRDPGQWQAGSLGGPATALPERAHDIVADPRRPGEALVIARRPGHYLARIDWRRGRLLRLSEAEAGRSLFGHGVFSPDGRHFLTTENDEGTGLGRITVRDATTLRPLADWPSHGIGPHELLWLDQERLAVANGGILTLAETGRLKRNLAEMAPSLVLLDGRTGKLLAEYRLDDPKLSIRHLARAQDGTLAAALQSEAGPRPLLALLRQDRFRLADTPPELVQAMAAYGASVAANGNRFLLSCPKGGLVAEWDSEGHPGAQAQLAKPYGVTARHGDWLVSGEDGQLWRLAAGTLELLASEHFPELHWDNHLRLSVV</sequence>
<dbReference type="InterPro" id="IPR008311">
    <property type="entry name" value="UCP028101"/>
</dbReference>
<dbReference type="InterPro" id="IPR011048">
    <property type="entry name" value="Haem_d1_sf"/>
</dbReference>
<gene>
    <name evidence="2" type="ORF">ACFOW7_07990</name>
</gene>
<dbReference type="Gene3D" id="2.130.10.10">
    <property type="entry name" value="YVTN repeat-like/Quinoprotein amine dehydrogenase"/>
    <property type="match status" value="1"/>
</dbReference>
<keyword evidence="1" id="KW-0732">Signal</keyword>
<comment type="caution">
    <text evidence="2">The sequence shown here is derived from an EMBL/GenBank/DDBJ whole genome shotgun (WGS) entry which is preliminary data.</text>
</comment>
<dbReference type="SUPFAM" id="SSF51004">
    <property type="entry name" value="C-terminal (heme d1) domain of cytochrome cd1-nitrite reductase"/>
    <property type="match status" value="1"/>
</dbReference>
<reference evidence="3" key="1">
    <citation type="journal article" date="2019" name="Int. J. Syst. Evol. Microbiol.">
        <title>The Global Catalogue of Microorganisms (GCM) 10K type strain sequencing project: providing services to taxonomists for standard genome sequencing and annotation.</title>
        <authorList>
            <consortium name="The Broad Institute Genomics Platform"/>
            <consortium name="The Broad Institute Genome Sequencing Center for Infectious Disease"/>
            <person name="Wu L."/>
            <person name="Ma J."/>
        </authorList>
    </citation>
    <scope>NUCLEOTIDE SEQUENCE [LARGE SCALE GENOMIC DNA]</scope>
    <source>
        <strain evidence="3">LMG 29894</strain>
    </source>
</reference>
<feature type="signal peptide" evidence="1">
    <location>
        <begin position="1"/>
        <end position="22"/>
    </location>
</feature>
<dbReference type="Pfam" id="PF07433">
    <property type="entry name" value="DUF1513"/>
    <property type="match status" value="1"/>
</dbReference>
<dbReference type="Proteomes" id="UP001595791">
    <property type="component" value="Unassembled WGS sequence"/>
</dbReference>
<accession>A0ABV8MQY9</accession>
<dbReference type="PIRSF" id="PIRSF028101">
    <property type="entry name" value="UCP028101"/>
    <property type="match status" value="1"/>
</dbReference>